<feature type="region of interest" description="Disordered" evidence="1">
    <location>
        <begin position="36"/>
        <end position="55"/>
    </location>
</feature>
<dbReference type="InterPro" id="IPR015655">
    <property type="entry name" value="PP2C"/>
</dbReference>
<dbReference type="PROSITE" id="PS51746">
    <property type="entry name" value="PPM_2"/>
    <property type="match status" value="1"/>
</dbReference>
<feature type="region of interest" description="Disordered" evidence="1">
    <location>
        <begin position="271"/>
        <end position="290"/>
    </location>
</feature>
<evidence type="ECO:0000259" key="3">
    <source>
        <dbReference type="PROSITE" id="PS51746"/>
    </source>
</evidence>
<dbReference type="CDD" id="cd00143">
    <property type="entry name" value="PP2Cc"/>
    <property type="match status" value="1"/>
</dbReference>
<dbReference type="SUPFAM" id="SSF49879">
    <property type="entry name" value="SMAD/FHA domain"/>
    <property type="match status" value="1"/>
</dbReference>
<feature type="domain" description="PPM-type phosphatase" evidence="3">
    <location>
        <begin position="492"/>
        <end position="804"/>
    </location>
</feature>
<dbReference type="PANTHER" id="PTHR13832">
    <property type="entry name" value="PROTEIN PHOSPHATASE 2C"/>
    <property type="match status" value="1"/>
</dbReference>
<dbReference type="SUPFAM" id="SSF81606">
    <property type="entry name" value="PP2C-like"/>
    <property type="match status" value="1"/>
</dbReference>
<gene>
    <name evidence="4" type="ORF">CLEI1391_LOCUS20168</name>
</gene>
<evidence type="ECO:0000313" key="4">
    <source>
        <dbReference type="EMBL" id="CAD8695982.1"/>
    </source>
</evidence>
<feature type="compositionally biased region" description="Polar residues" evidence="1">
    <location>
        <begin position="130"/>
        <end position="139"/>
    </location>
</feature>
<dbReference type="EMBL" id="HBFB01035844">
    <property type="protein sequence ID" value="CAD8695982.1"/>
    <property type="molecule type" value="Transcribed_RNA"/>
</dbReference>
<evidence type="ECO:0000256" key="1">
    <source>
        <dbReference type="SAM" id="MobiDB-lite"/>
    </source>
</evidence>
<dbReference type="PANTHER" id="PTHR13832:SF668">
    <property type="entry name" value="PROTEIN PHOSPHATASE 2C 39-RELATED"/>
    <property type="match status" value="1"/>
</dbReference>
<dbReference type="InterPro" id="IPR001932">
    <property type="entry name" value="PPM-type_phosphatase-like_dom"/>
</dbReference>
<name>A0A7S0S422_9CHLO</name>
<dbReference type="AlphaFoldDB" id="A0A7S0S422"/>
<dbReference type="Pfam" id="PF00481">
    <property type="entry name" value="PP2C"/>
    <property type="match status" value="2"/>
</dbReference>
<dbReference type="Gene3D" id="3.60.40.10">
    <property type="entry name" value="PPM-type phosphatase domain"/>
    <property type="match status" value="1"/>
</dbReference>
<evidence type="ECO:0008006" key="5">
    <source>
        <dbReference type="Google" id="ProtNLM"/>
    </source>
</evidence>
<dbReference type="Gene3D" id="2.60.200.20">
    <property type="match status" value="1"/>
</dbReference>
<feature type="region of interest" description="Disordered" evidence="1">
    <location>
        <begin position="398"/>
        <end position="460"/>
    </location>
</feature>
<evidence type="ECO:0000259" key="2">
    <source>
        <dbReference type="PROSITE" id="PS50006"/>
    </source>
</evidence>
<feature type="compositionally biased region" description="Low complexity" evidence="1">
    <location>
        <begin position="437"/>
        <end position="457"/>
    </location>
</feature>
<feature type="compositionally biased region" description="Low complexity" evidence="1">
    <location>
        <begin position="161"/>
        <end position="189"/>
    </location>
</feature>
<sequence length="806" mass="83679">MRVGRWLLGFLAGAALVFNAVFFCRKKKKKTDAKAALYSAPQDSAQAERGAVEKEELLKNCGSHEAGPSSASVSVAAKAEKEEKQSLLGEQHPAFGRGSTFLKRDRKDSPRAAPISIPDSSAVVSVDSPTANGSKGSSGRSDHVAPLSPATSQPTKKPKTQAEAAVAAPASTSGASPTHADQAQAAHAAHAPAALVAPAPGGPLLAAELPPNPVDVDYLKGLIEHELGPPKFAKAKPDHLAHHLPGDSKGSGSLQKLLDQEFGPPKFAVAKQPEEAPAESAADKAEPARKPHLRLEVLSGPAAGHIFDTTDTSQELKIGRYPDCALALPDDQEVSGKHAVITFSQGEQRWKLTDVGSLNGTLLNGTIISHEYRQPGAAHSLAEGDVVYFGNTTRVRVSCSPSPEPSITPRNHAGAGDGAAASPALSEPTDTGMVIRTTGSLSGNAASASAPATTTGTPRFRSQSLQVLNPLGPHLAIESHASIAASIAVHQRLGADHKRTNTGCEDVVYWELPFAPYDQAGCLGIFDGHHGVKAAAKARELVPTTLRTKLTEARAAGSDGLVTGRDADAQRAMLRSVFLEADAALSLDEGCTATLVLVQRNAEDNALLLQSANVGDSSAVLVVLPTDSTPPQTTSPPGSLPSVSWTSIPGTVPNPHSGAANGAAAGAGKEAAKWVKLSEDHRIANSAAERSRLQQHGHTVKNRLYGLNISRMLGDKFLKDEGLGFIAEPHVSGVAALPPGCRAFLVIASDGLWDVVAESRAAGLVAKAAEEEPGVTACDVADILLNQALTLRSKDDISVIAVELRP</sequence>
<dbReference type="Pfam" id="PF00498">
    <property type="entry name" value="FHA"/>
    <property type="match status" value="1"/>
</dbReference>
<dbReference type="PROSITE" id="PS50006">
    <property type="entry name" value="FHA_DOMAIN"/>
    <property type="match status" value="1"/>
</dbReference>
<feature type="compositionally biased region" description="Basic and acidic residues" evidence="1">
    <location>
        <begin position="281"/>
        <end position="290"/>
    </location>
</feature>
<feature type="region of interest" description="Disordered" evidence="1">
    <location>
        <begin position="61"/>
        <end position="189"/>
    </location>
</feature>
<organism evidence="4">
    <name type="scientific">Chlamydomonas leiostraca</name>
    <dbReference type="NCBI Taxonomy" id="1034604"/>
    <lineage>
        <taxon>Eukaryota</taxon>
        <taxon>Viridiplantae</taxon>
        <taxon>Chlorophyta</taxon>
        <taxon>core chlorophytes</taxon>
        <taxon>Chlorophyceae</taxon>
        <taxon>CS clade</taxon>
        <taxon>Chlamydomonadales</taxon>
        <taxon>Chlamydomonadaceae</taxon>
        <taxon>Chlamydomonas</taxon>
    </lineage>
</organism>
<dbReference type="GO" id="GO:0004722">
    <property type="term" value="F:protein serine/threonine phosphatase activity"/>
    <property type="evidence" value="ECO:0007669"/>
    <property type="project" value="InterPro"/>
</dbReference>
<dbReference type="InterPro" id="IPR008984">
    <property type="entry name" value="SMAD_FHA_dom_sf"/>
</dbReference>
<dbReference type="InterPro" id="IPR036457">
    <property type="entry name" value="PPM-type-like_dom_sf"/>
</dbReference>
<accession>A0A7S0S422</accession>
<feature type="domain" description="FHA" evidence="2">
    <location>
        <begin position="316"/>
        <end position="368"/>
    </location>
</feature>
<dbReference type="SMART" id="SM00332">
    <property type="entry name" value="PP2Cc"/>
    <property type="match status" value="1"/>
</dbReference>
<dbReference type="InterPro" id="IPR000253">
    <property type="entry name" value="FHA_dom"/>
</dbReference>
<dbReference type="SMART" id="SM00240">
    <property type="entry name" value="FHA"/>
    <property type="match status" value="1"/>
</dbReference>
<protein>
    <recommendedName>
        <fullName evidence="5">Protein-serine/threonine phosphatase</fullName>
    </recommendedName>
</protein>
<proteinExistence type="predicted"/>
<feature type="compositionally biased region" description="Low complexity" evidence="1">
    <location>
        <begin position="114"/>
        <end position="129"/>
    </location>
</feature>
<reference evidence="4" key="1">
    <citation type="submission" date="2021-01" db="EMBL/GenBank/DDBJ databases">
        <authorList>
            <person name="Corre E."/>
            <person name="Pelletier E."/>
            <person name="Niang G."/>
            <person name="Scheremetjew M."/>
            <person name="Finn R."/>
            <person name="Kale V."/>
            <person name="Holt S."/>
            <person name="Cochrane G."/>
            <person name="Meng A."/>
            <person name="Brown T."/>
            <person name="Cohen L."/>
        </authorList>
    </citation>
    <scope>NUCLEOTIDE SEQUENCE</scope>
    <source>
        <strain evidence="4">SAG 11-49</strain>
    </source>
</reference>